<dbReference type="RefSeq" id="WP_096474355.1">
    <property type="nucleotide sequence ID" value="NZ_AP018112.1"/>
</dbReference>
<evidence type="ECO:0000313" key="6">
    <source>
        <dbReference type="EMBL" id="BAX61829.1"/>
    </source>
</evidence>
<organism evidence="6 7">
    <name type="scientific">Burkholderia stabilis</name>
    <dbReference type="NCBI Taxonomy" id="95485"/>
    <lineage>
        <taxon>Bacteria</taxon>
        <taxon>Pseudomonadati</taxon>
        <taxon>Pseudomonadota</taxon>
        <taxon>Betaproteobacteria</taxon>
        <taxon>Burkholderiales</taxon>
        <taxon>Burkholderiaceae</taxon>
        <taxon>Burkholderia</taxon>
        <taxon>Burkholderia cepacia complex</taxon>
    </lineage>
</organism>
<feature type="region of interest" description="Disordered" evidence="3">
    <location>
        <begin position="1"/>
        <end position="27"/>
    </location>
</feature>
<feature type="compositionally biased region" description="Polar residues" evidence="3">
    <location>
        <begin position="18"/>
        <end position="27"/>
    </location>
</feature>
<feature type="domain" description="DUF6531" evidence="4">
    <location>
        <begin position="339"/>
        <end position="412"/>
    </location>
</feature>
<dbReference type="EMBL" id="AP018112">
    <property type="protein sequence ID" value="BAX61829.1"/>
    <property type="molecule type" value="Genomic_DNA"/>
</dbReference>
<evidence type="ECO:0000256" key="2">
    <source>
        <dbReference type="SAM" id="Coils"/>
    </source>
</evidence>
<dbReference type="InterPro" id="IPR056823">
    <property type="entry name" value="TEN-like_YD-shell"/>
</dbReference>
<evidence type="ECO:0000256" key="1">
    <source>
        <dbReference type="ARBA" id="ARBA00022737"/>
    </source>
</evidence>
<dbReference type="NCBIfam" id="TIGR01643">
    <property type="entry name" value="YD_repeat_2x"/>
    <property type="match status" value="3"/>
</dbReference>
<dbReference type="InterPro" id="IPR008727">
    <property type="entry name" value="PAAR_motif"/>
</dbReference>
<dbReference type="InterPro" id="IPR022385">
    <property type="entry name" value="Rhs_assc_core"/>
</dbReference>
<dbReference type="Proteomes" id="UP000218432">
    <property type="component" value="Chromosome 2"/>
</dbReference>
<evidence type="ECO:0000259" key="5">
    <source>
        <dbReference type="Pfam" id="PF25023"/>
    </source>
</evidence>
<feature type="compositionally biased region" description="Basic and acidic residues" evidence="3">
    <location>
        <begin position="1326"/>
        <end position="1339"/>
    </location>
</feature>
<dbReference type="Pfam" id="PF20148">
    <property type="entry name" value="DUF6531"/>
    <property type="match status" value="1"/>
</dbReference>
<keyword evidence="2" id="KW-0175">Coiled coil</keyword>
<evidence type="ECO:0000259" key="4">
    <source>
        <dbReference type="Pfam" id="PF20148"/>
    </source>
</evidence>
<accession>A0A1Y1BU81</accession>
<name>A0A1Y1BU81_9BURK</name>
<dbReference type="InterPro" id="IPR045351">
    <property type="entry name" value="DUF6531"/>
</dbReference>
<feature type="region of interest" description="Disordered" evidence="3">
    <location>
        <begin position="1303"/>
        <end position="1339"/>
    </location>
</feature>
<reference evidence="6 7" key="1">
    <citation type="journal article" date="2017" name="Genome Announc.">
        <title>Complete Genome Sequence of Burkholderia stabilis FERMP-21014.</title>
        <authorList>
            <person name="Konishi K."/>
            <person name="Kumagai T."/>
            <person name="Sakasegawa S."/>
            <person name="Tamura T."/>
        </authorList>
    </citation>
    <scope>NUCLEOTIDE SEQUENCE [LARGE SCALE GENOMIC DNA]</scope>
    <source>
        <strain evidence="6 7">FERMP-21014</strain>
    </source>
</reference>
<dbReference type="CDD" id="cd14740">
    <property type="entry name" value="PAAR_4"/>
    <property type="match status" value="1"/>
</dbReference>
<keyword evidence="1" id="KW-0677">Repeat</keyword>
<evidence type="ECO:0000313" key="7">
    <source>
        <dbReference type="Proteomes" id="UP000218432"/>
    </source>
</evidence>
<dbReference type="InterPro" id="IPR050708">
    <property type="entry name" value="T6SS_VgrG/RHS"/>
</dbReference>
<dbReference type="Gene3D" id="1.10.287.1490">
    <property type="match status" value="1"/>
</dbReference>
<dbReference type="Pfam" id="PF25023">
    <property type="entry name" value="TEN_YD-shell"/>
    <property type="match status" value="1"/>
</dbReference>
<evidence type="ECO:0000256" key="3">
    <source>
        <dbReference type="SAM" id="MobiDB-lite"/>
    </source>
</evidence>
<feature type="coiled-coil region" evidence="2">
    <location>
        <begin position="1389"/>
        <end position="1423"/>
    </location>
</feature>
<dbReference type="InterPro" id="IPR006530">
    <property type="entry name" value="YD"/>
</dbReference>
<dbReference type="PANTHER" id="PTHR32305">
    <property type="match status" value="1"/>
</dbReference>
<protein>
    <submittedName>
        <fullName evidence="6">Membrane protein</fullName>
    </submittedName>
</protein>
<proteinExistence type="predicted"/>
<dbReference type="PANTHER" id="PTHR32305:SF15">
    <property type="entry name" value="PROTEIN RHSA-RELATED"/>
    <property type="match status" value="1"/>
</dbReference>
<dbReference type="NCBIfam" id="TIGR03696">
    <property type="entry name" value="Rhs_assc_core"/>
    <property type="match status" value="1"/>
</dbReference>
<gene>
    <name evidence="6" type="ORF">BSFP_046960</name>
</gene>
<dbReference type="Gene3D" id="2.180.10.10">
    <property type="entry name" value="RHS repeat-associated core"/>
    <property type="match status" value="3"/>
</dbReference>
<feature type="domain" description="Teneurin-like YD-shell" evidence="5">
    <location>
        <begin position="984"/>
        <end position="1272"/>
    </location>
</feature>
<dbReference type="Pfam" id="PF05488">
    <property type="entry name" value="PAAR_motif"/>
    <property type="match status" value="1"/>
</dbReference>
<sequence>MSETATRLTRASEPVESHTAQSESKTDTACDSLLGTVKSTFDPFKQTFSSERGAIHHVSEAVNALASLQSMPSQLLNTGIAQIPLLDKMPGMPAATIGVPHLGTPHAHAHPPSSGFPLPSVGLTIGSGCLSVLIGGIPAARVLDIGYAPTCGGLTPYFDIQTGSSNTFIGGMRAARMGIDMTRHCNPMGHVGHSGGKAASAAEKSEEVASEAAQVTGRAKLLGRAGKAWRAGNAALGPASGAATAADDVSQGEIAAAAMMAAQTAADLAFMMLSNLMGKDPGIEPSMGTLLMGDPSVLIGGFPMPDSQMMWHGAKHGIGKKVRPKLPKTLQELKCEFRGEPINPVTGDVRNDFVDFETTDIVPFRWGRHYSSGRRDRNDSIGYGFRHFWQHDLILLRTTAIYVAPEGTEYRFHKQADGRYGGCCQGNVLEQTDSLRFVIHQEGAAYIEFERTDGTDRLARCISHFRDGAISTLHRNEKWQLARIAQADSAEQIRRIISIDYNEAGEIVEVSMKNADGIISNLARYEYDGRRCLISHHNALGHITRYEYDSQRRVSRLIDATDYSFSYRYDTQSRCLESSGQDGMWHVQFQYQPGRTIVTEGDGGRWTIHYNEAGTITSVTDPYGGATEYVLDGAGNISREIAPSGQVLRWLYNERMFNTGRLDHWGNLWPTKDEAPNLPNPFSHNAPDTPLDWMWGNPDETDLAESILLPITQSQTSGAASHAPRPQITQPKRSFDLAGRQTKVTDTYGNTESFEWDAAGNLIRWRDKDGSSYRHAYTSWNLRCASIGPLGSTERYTYTPRREISSIIDANENEIQYRYDLKSRITHTIQYGMLHETYKYDSRDCLTEKHDSLGNLILRYEVNDIGFYKKRFLASGERHRYDYDAAGNIIDASTEKHRITREFDKDRRLISDKRDGAGVEHKYENSHLSQTIYFNKFKIPYVTRSSGETLVYTPSGEAHRLHRGADGRVLAQFGSGTNVIYEFDAENRCTRRQIWSDTGLRTTDHVQYQYSATGELSRVVDAKKGTIEFAYDAAHRLLRETRDGWPVRRFEYDPGGNLLSTSTHSWLRYTDGNRLVAAPSRKFTYNARNHLSEEVAEDNLQTSYHYNSLDLLTKVTWSDRPDVWTAEYDGFCRRINKVHNDNRWEFYWDGDRLAAEISPNGNLRLYVYANESAYVPFIILDYPSIEADPKDHTTYHIITNQAGIPEIVENSGQSVCWIADDIDPYGLVSVSNESTISLNLRFPGHYFDEEVQLHYNRFRSYSPSLGRYLQFDPSGQAGGINLYAYTSNPLVNVDIFGLTHTGGAQSHGRSDHENSEIGGSHQNAKSKSDKIEHQPGRDDVRTIKIEPGLSREDAAKAMDNHLRETVRNIKNEYDRNAARGNKSDLVSERSGLSEESKELRSKINELDTKITTLKESMNNFKNNGDRESVAKIGKEIGDLMNQKKALANNLSHNNTRSEAIGTKLNEINQQSHVNRIFESSYDPHSGHLTIARSGQRTAEGLNLPPKAIGSSTEPGKCAMPKSAAHIMESRETGYAKKPDGTSIDKNDTIYVSNGGYGINPQGQYVYRSACENCGGVPEQPNSGIIANNEHLKIGGPLPHDIPQDSEIRSVSRVVDGIDLGKPNEAEILKGLNNIH</sequence>